<evidence type="ECO:0000256" key="1">
    <source>
        <dbReference type="ARBA" id="ARBA00004123"/>
    </source>
</evidence>
<dbReference type="Pfam" id="PF20168">
    <property type="entry name" value="PDS5"/>
    <property type="match status" value="1"/>
</dbReference>
<dbReference type="GO" id="GO:0006281">
    <property type="term" value="P:DNA repair"/>
    <property type="evidence" value="ECO:0007669"/>
    <property type="project" value="UniProtKB-KW"/>
</dbReference>
<dbReference type="GO" id="GO:0005634">
    <property type="term" value="C:nucleus"/>
    <property type="evidence" value="ECO:0007669"/>
    <property type="project" value="UniProtKB-SubCell"/>
</dbReference>
<dbReference type="GO" id="GO:0007064">
    <property type="term" value="P:mitotic sister chromatid cohesion"/>
    <property type="evidence" value="ECO:0007669"/>
    <property type="project" value="InterPro"/>
</dbReference>
<protein>
    <submittedName>
        <fullName evidence="5">Uncharacterized protein</fullName>
    </submittedName>
</protein>
<evidence type="ECO:0000256" key="4">
    <source>
        <dbReference type="ARBA" id="ARBA00023242"/>
    </source>
</evidence>
<accession>A0AAP0D036</accession>
<dbReference type="EMBL" id="JBCNJP010000016">
    <property type="protein sequence ID" value="KAK9066049.1"/>
    <property type="molecule type" value="Genomic_DNA"/>
</dbReference>
<evidence type="ECO:0000256" key="3">
    <source>
        <dbReference type="ARBA" id="ARBA00023204"/>
    </source>
</evidence>
<comment type="subcellular location">
    <subcellularLocation>
        <location evidence="1">Nucleus</location>
    </subcellularLocation>
</comment>
<organism evidence="5 6">
    <name type="scientific">Deinandra increscens subsp. villosa</name>
    <dbReference type="NCBI Taxonomy" id="3103831"/>
    <lineage>
        <taxon>Eukaryota</taxon>
        <taxon>Viridiplantae</taxon>
        <taxon>Streptophyta</taxon>
        <taxon>Embryophyta</taxon>
        <taxon>Tracheophyta</taxon>
        <taxon>Spermatophyta</taxon>
        <taxon>Magnoliopsida</taxon>
        <taxon>eudicotyledons</taxon>
        <taxon>Gunneridae</taxon>
        <taxon>Pentapetalae</taxon>
        <taxon>asterids</taxon>
        <taxon>campanulids</taxon>
        <taxon>Asterales</taxon>
        <taxon>Asteraceae</taxon>
        <taxon>Asteroideae</taxon>
        <taxon>Heliantheae alliance</taxon>
        <taxon>Madieae</taxon>
        <taxon>Madiinae</taxon>
        <taxon>Deinandra</taxon>
    </lineage>
</organism>
<comment type="caution">
    <text evidence="5">The sequence shown here is derived from an EMBL/GenBank/DDBJ whole genome shotgun (WGS) entry which is preliminary data.</text>
</comment>
<keyword evidence="4" id="KW-0539">Nucleus</keyword>
<proteinExistence type="predicted"/>
<keyword evidence="2" id="KW-0227">DNA damage</keyword>
<keyword evidence="6" id="KW-1185">Reference proteome</keyword>
<dbReference type="PANTHER" id="PTHR12663:SF63">
    <property type="entry name" value="PHOSPHOLIPASE-LIKE PROTEIN-RELATED"/>
    <property type="match status" value="1"/>
</dbReference>
<keyword evidence="3" id="KW-0234">DNA repair</keyword>
<evidence type="ECO:0000256" key="2">
    <source>
        <dbReference type="ARBA" id="ARBA00022763"/>
    </source>
</evidence>
<dbReference type="Proteomes" id="UP001408789">
    <property type="component" value="Unassembled WGS sequence"/>
</dbReference>
<dbReference type="AlphaFoldDB" id="A0AAP0D036"/>
<dbReference type="InterPro" id="IPR039776">
    <property type="entry name" value="Pds5"/>
</dbReference>
<sequence length="394" mass="44709">MLSNSSRSSFNQLEIELIDAGNKLLHLPSSTADIHNALAKMKRILSKVEQDPSESTKSALQPITKALIAKELVRHPDIDVNISVACCFCEILRISAPNHPYDVEKLKDFFEMVVITFEKLSSASGGCYKKMAKVLKLFSNYRLPVLMWDLDLDAHGLIVRLFMQFLTAADSNSSQTVFKMEEIMTMIIDESEELKLELVSLLVKFLKNNDRIASPVSWQLGEKVLMNFGARYKPNFPDMGRDMSIALYDYSRLVASICNSASKNDIMKDKGTTPYTTEVDTVRNAKTRKMKIECLETADHCQHEEKTDSCYDPPKCATEVNGKRKRNGSPLAKQIFSLNGLNNSSVKELTQDRDPTVLSHSNTQTQLRRSNRRKVLPWKLKDYIPLCHITMKIF</sequence>
<dbReference type="PANTHER" id="PTHR12663">
    <property type="entry name" value="ANDROGEN INDUCED INHIBITOR OF PROLIFERATION AS3 / PDS5-RELATED"/>
    <property type="match status" value="1"/>
</dbReference>
<evidence type="ECO:0000313" key="6">
    <source>
        <dbReference type="Proteomes" id="UP001408789"/>
    </source>
</evidence>
<evidence type="ECO:0000313" key="5">
    <source>
        <dbReference type="EMBL" id="KAK9066049.1"/>
    </source>
</evidence>
<name>A0AAP0D036_9ASTR</name>
<gene>
    <name evidence="5" type="ORF">SSX86_015451</name>
</gene>
<reference evidence="5 6" key="1">
    <citation type="submission" date="2024-04" db="EMBL/GenBank/DDBJ databases">
        <title>The reference genome of an endangered Asteraceae, Deinandra increscens subsp. villosa, native to the Central Coast of California.</title>
        <authorList>
            <person name="Guilliams M."/>
            <person name="Hasenstab-Lehman K."/>
            <person name="Meyer R."/>
            <person name="Mcevoy S."/>
        </authorList>
    </citation>
    <scope>NUCLEOTIDE SEQUENCE [LARGE SCALE GENOMIC DNA]</scope>
    <source>
        <tissue evidence="5">Leaf</tissue>
    </source>
</reference>